<feature type="transmembrane region" description="Helical" evidence="2">
    <location>
        <begin position="330"/>
        <end position="348"/>
    </location>
</feature>
<evidence type="ECO:0000256" key="1">
    <source>
        <dbReference type="SAM" id="MobiDB-lite"/>
    </source>
</evidence>
<reference evidence="3 4" key="1">
    <citation type="journal article" date="2019" name="Int. J. Syst. Evol. Microbiol.">
        <title>The Global Catalogue of Microorganisms (GCM) 10K type strain sequencing project: providing services to taxonomists for standard genome sequencing and annotation.</title>
        <authorList>
            <consortium name="The Broad Institute Genomics Platform"/>
            <consortium name="The Broad Institute Genome Sequencing Center for Infectious Disease"/>
            <person name="Wu L."/>
            <person name="Ma J."/>
        </authorList>
    </citation>
    <scope>NUCLEOTIDE SEQUENCE [LARGE SCALE GENOMIC DNA]</scope>
    <source>
        <strain evidence="3 4">JCM 10696</strain>
    </source>
</reference>
<organism evidence="3 4">
    <name type="scientific">Actinocorallia libanotica</name>
    <dbReference type="NCBI Taxonomy" id="46162"/>
    <lineage>
        <taxon>Bacteria</taxon>
        <taxon>Bacillati</taxon>
        <taxon>Actinomycetota</taxon>
        <taxon>Actinomycetes</taxon>
        <taxon>Streptosporangiales</taxon>
        <taxon>Thermomonosporaceae</taxon>
        <taxon>Actinocorallia</taxon>
    </lineage>
</organism>
<dbReference type="PANTHER" id="PTHR37305">
    <property type="entry name" value="INTEGRAL MEMBRANE PROTEIN-RELATED"/>
    <property type="match status" value="1"/>
</dbReference>
<keyword evidence="2" id="KW-0472">Membrane</keyword>
<name>A0ABN1QK02_9ACTN</name>
<keyword evidence="2" id="KW-1133">Transmembrane helix</keyword>
<feature type="transmembrane region" description="Helical" evidence="2">
    <location>
        <begin position="245"/>
        <end position="265"/>
    </location>
</feature>
<keyword evidence="4" id="KW-1185">Reference proteome</keyword>
<accession>A0ABN1QK02</accession>
<evidence type="ECO:0000256" key="2">
    <source>
        <dbReference type="SAM" id="Phobius"/>
    </source>
</evidence>
<dbReference type="PANTHER" id="PTHR37305:SF1">
    <property type="entry name" value="MEMBRANE PROTEIN"/>
    <property type="match status" value="1"/>
</dbReference>
<keyword evidence="2" id="KW-0812">Transmembrane</keyword>
<protein>
    <recommendedName>
        <fullName evidence="5">ABC transporter permease</fullName>
    </recommendedName>
</protein>
<feature type="transmembrane region" description="Helical" evidence="2">
    <location>
        <begin position="204"/>
        <end position="225"/>
    </location>
</feature>
<feature type="compositionally biased region" description="Low complexity" evidence="1">
    <location>
        <begin position="16"/>
        <end position="82"/>
    </location>
</feature>
<comment type="caution">
    <text evidence="3">The sequence shown here is derived from an EMBL/GenBank/DDBJ whole genome shotgun (WGS) entry which is preliminary data.</text>
</comment>
<evidence type="ECO:0008006" key="5">
    <source>
        <dbReference type="Google" id="ProtNLM"/>
    </source>
</evidence>
<dbReference type="EMBL" id="BAAAHH010000004">
    <property type="protein sequence ID" value="GAA0943791.1"/>
    <property type="molecule type" value="Genomic_DNA"/>
</dbReference>
<dbReference type="Proteomes" id="UP001500665">
    <property type="component" value="Unassembled WGS sequence"/>
</dbReference>
<feature type="region of interest" description="Disordered" evidence="1">
    <location>
        <begin position="1"/>
        <end position="82"/>
    </location>
</feature>
<evidence type="ECO:0000313" key="3">
    <source>
        <dbReference type="EMBL" id="GAA0943791.1"/>
    </source>
</evidence>
<gene>
    <name evidence="3" type="ORF">GCM10009550_16060</name>
</gene>
<feature type="transmembrane region" description="Helical" evidence="2">
    <location>
        <begin position="161"/>
        <end position="183"/>
    </location>
</feature>
<evidence type="ECO:0000313" key="4">
    <source>
        <dbReference type="Proteomes" id="UP001500665"/>
    </source>
</evidence>
<dbReference type="Pfam" id="PF12730">
    <property type="entry name" value="ABC2_membrane_4"/>
    <property type="match status" value="1"/>
</dbReference>
<feature type="transmembrane region" description="Helical" evidence="2">
    <location>
        <begin position="272"/>
        <end position="290"/>
    </location>
</feature>
<sequence>MTNTNARATAGTPANDAPTAGTPIADAPATGTPTAGTPDAGTPTTGTPDAGTPGAGTPTADTPGTVTPDAGTPTAGTPGVGALTAFEPRARFRDLLASEWIKLRSLRSTWVAYGATASAVIALNAGTAYDTYSNWTQQDSEGRAAFIRDGIPLATAFNANALMIMMLALGAIGALMIIGEYGTGTIRTTFAAVPARRSVMAAKALVLTAVTTVFGAFAAGASFALTQLILEGRDAGVPLSHPGALRVVLASALLAPVSALVGMALGTVLRNTAATMVTAGVLLLVLPVAFGDDGHWQAVVGHATLYQAWIRIVEVGFAPSPFPWTASGAWTVYAVWALAAAVLAIISVHRRDQ</sequence>
<feature type="transmembrane region" description="Helical" evidence="2">
    <location>
        <begin position="110"/>
        <end position="129"/>
    </location>
</feature>
<proteinExistence type="predicted"/>
<dbReference type="RefSeq" id="WP_344238357.1">
    <property type="nucleotide sequence ID" value="NZ_BAAAHH010000004.1"/>
</dbReference>